<keyword evidence="8" id="KW-0067">ATP-binding</keyword>
<name>A0ABP6Z7I1_9ACTN</name>
<evidence type="ECO:0000313" key="9">
    <source>
        <dbReference type="Proteomes" id="UP001501074"/>
    </source>
</evidence>
<dbReference type="Pfam" id="PF00005">
    <property type="entry name" value="ABC_tran"/>
    <property type="match status" value="1"/>
</dbReference>
<feature type="transmembrane region" description="Helical" evidence="5">
    <location>
        <begin position="140"/>
        <end position="158"/>
    </location>
</feature>
<evidence type="ECO:0000256" key="4">
    <source>
        <dbReference type="ARBA" id="ARBA00023136"/>
    </source>
</evidence>
<dbReference type="PANTHER" id="PTHR43394">
    <property type="entry name" value="ATP-DEPENDENT PERMEASE MDL1, MITOCHONDRIAL"/>
    <property type="match status" value="1"/>
</dbReference>
<keyword evidence="3 5" id="KW-1133">Transmembrane helix</keyword>
<dbReference type="Gene3D" id="1.20.1560.10">
    <property type="entry name" value="ABC transporter type 1, transmembrane domain"/>
    <property type="match status" value="1"/>
</dbReference>
<evidence type="ECO:0000256" key="3">
    <source>
        <dbReference type="ARBA" id="ARBA00022989"/>
    </source>
</evidence>
<keyword evidence="4 5" id="KW-0472">Membrane</keyword>
<keyword evidence="9" id="KW-1185">Reference proteome</keyword>
<keyword evidence="2 5" id="KW-0812">Transmembrane</keyword>
<accession>A0ABP6Z7I1</accession>
<dbReference type="PROSITE" id="PS50929">
    <property type="entry name" value="ABC_TM1F"/>
    <property type="match status" value="1"/>
</dbReference>
<comment type="subcellular location">
    <subcellularLocation>
        <location evidence="1">Cell membrane</location>
        <topology evidence="1">Multi-pass membrane protein</topology>
    </subcellularLocation>
</comment>
<dbReference type="Proteomes" id="UP001501074">
    <property type="component" value="Unassembled WGS sequence"/>
</dbReference>
<proteinExistence type="predicted"/>
<dbReference type="SUPFAM" id="SSF90123">
    <property type="entry name" value="ABC transporter transmembrane region"/>
    <property type="match status" value="1"/>
</dbReference>
<feature type="domain" description="ABC transporter" evidence="6">
    <location>
        <begin position="289"/>
        <end position="542"/>
    </location>
</feature>
<feature type="transmembrane region" description="Helical" evidence="5">
    <location>
        <begin position="40"/>
        <end position="60"/>
    </location>
</feature>
<evidence type="ECO:0000256" key="1">
    <source>
        <dbReference type="ARBA" id="ARBA00004651"/>
    </source>
</evidence>
<gene>
    <name evidence="8" type="ORF">GCM10022223_15590</name>
</gene>
<feature type="transmembrane region" description="Helical" evidence="5">
    <location>
        <begin position="226"/>
        <end position="248"/>
    </location>
</feature>
<keyword evidence="8" id="KW-0547">Nucleotide-binding</keyword>
<dbReference type="GO" id="GO:0005524">
    <property type="term" value="F:ATP binding"/>
    <property type="evidence" value="ECO:0007669"/>
    <property type="project" value="UniProtKB-KW"/>
</dbReference>
<evidence type="ECO:0000259" key="6">
    <source>
        <dbReference type="PROSITE" id="PS50893"/>
    </source>
</evidence>
<evidence type="ECO:0000256" key="5">
    <source>
        <dbReference type="SAM" id="Phobius"/>
    </source>
</evidence>
<dbReference type="InterPro" id="IPR011527">
    <property type="entry name" value="ABC1_TM_dom"/>
</dbReference>
<dbReference type="EMBL" id="BAAAZO010000002">
    <property type="protein sequence ID" value="GAA3600827.1"/>
    <property type="molecule type" value="Genomic_DNA"/>
</dbReference>
<dbReference type="InterPro" id="IPR027417">
    <property type="entry name" value="P-loop_NTPase"/>
</dbReference>
<dbReference type="SUPFAM" id="SSF52540">
    <property type="entry name" value="P-loop containing nucleoside triphosphate hydrolases"/>
    <property type="match status" value="1"/>
</dbReference>
<dbReference type="PANTHER" id="PTHR43394:SF1">
    <property type="entry name" value="ATP-BINDING CASSETTE SUB-FAMILY B MEMBER 10, MITOCHONDRIAL"/>
    <property type="match status" value="1"/>
</dbReference>
<dbReference type="PROSITE" id="PS00211">
    <property type="entry name" value="ABC_TRANSPORTER_1"/>
    <property type="match status" value="1"/>
</dbReference>
<dbReference type="InterPro" id="IPR003439">
    <property type="entry name" value="ABC_transporter-like_ATP-bd"/>
</dbReference>
<evidence type="ECO:0000259" key="7">
    <source>
        <dbReference type="PROSITE" id="PS50929"/>
    </source>
</evidence>
<feature type="domain" description="ABC transmembrane type-1" evidence="7">
    <location>
        <begin position="2"/>
        <end position="283"/>
    </location>
</feature>
<sequence>MALASALSTGHQAGEAAVPLLVGLIIDRAVTTGDTGRLVLWLAVLLATFATLSVCGRLGFQVGFGASVEAARSLRVDVARRTLDSRGSADSTMLPGATVNIATSDVRRTTAVHYQVTQGLAAAVGVVFASVVLLTVSLPLGALVMIGAPLLLLAVRAISSPLEQRSSVQQEQAARAAGVATDLVRGVRVIKGLRAERAGSERYRVTSRQALAASVHNARTEAGFKAAVIALNGGFLALVALVGGRLAADGSITVGQLVSAVGLAQFLLEPLSGFGGVIATVAAGRASAVRIAALLQAPPAVVGGELAPGPAGRIALTGVHGPGLAGVDLEIEPGRITGVLTTSPEAASSLRRYLGRELDPDQGEIALDGITLRDLDPERLRETVLVCPHEPDLFTGTLAANVLAGQPGAEAEAVKHALAAAGADQVAETLPGGLEAAVSERGRSLSGGQRQRVALARALLRDPGVLVLHDPTTAVDTVTESALAQGLREIRAGRTTVLITSSPALLAGADRVLMLHEGVIVADGPHADLMSGHPAYQEAVLA</sequence>
<dbReference type="Gene3D" id="3.40.50.300">
    <property type="entry name" value="P-loop containing nucleotide triphosphate hydrolases"/>
    <property type="match status" value="1"/>
</dbReference>
<dbReference type="InterPro" id="IPR017871">
    <property type="entry name" value="ABC_transporter-like_CS"/>
</dbReference>
<comment type="caution">
    <text evidence="8">The sequence shown here is derived from an EMBL/GenBank/DDBJ whole genome shotgun (WGS) entry which is preliminary data.</text>
</comment>
<dbReference type="PROSITE" id="PS50893">
    <property type="entry name" value="ABC_TRANSPORTER_2"/>
    <property type="match status" value="1"/>
</dbReference>
<protein>
    <submittedName>
        <fullName evidence="8">ABC transporter ATP-binding protein</fullName>
    </submittedName>
</protein>
<dbReference type="InterPro" id="IPR036640">
    <property type="entry name" value="ABC1_TM_sf"/>
</dbReference>
<dbReference type="InterPro" id="IPR039421">
    <property type="entry name" value="Type_1_exporter"/>
</dbReference>
<organism evidence="8 9">
    <name type="scientific">Kineosporia mesophila</name>
    <dbReference type="NCBI Taxonomy" id="566012"/>
    <lineage>
        <taxon>Bacteria</taxon>
        <taxon>Bacillati</taxon>
        <taxon>Actinomycetota</taxon>
        <taxon>Actinomycetes</taxon>
        <taxon>Kineosporiales</taxon>
        <taxon>Kineosporiaceae</taxon>
        <taxon>Kineosporia</taxon>
    </lineage>
</organism>
<dbReference type="CDD" id="cd07346">
    <property type="entry name" value="ABC_6TM_exporters"/>
    <property type="match status" value="1"/>
</dbReference>
<reference evidence="9" key="1">
    <citation type="journal article" date="2019" name="Int. J. Syst. Evol. Microbiol.">
        <title>The Global Catalogue of Microorganisms (GCM) 10K type strain sequencing project: providing services to taxonomists for standard genome sequencing and annotation.</title>
        <authorList>
            <consortium name="The Broad Institute Genomics Platform"/>
            <consortium name="The Broad Institute Genome Sequencing Center for Infectious Disease"/>
            <person name="Wu L."/>
            <person name="Ma J."/>
        </authorList>
    </citation>
    <scope>NUCLEOTIDE SEQUENCE [LARGE SCALE GENOMIC DNA]</scope>
    <source>
        <strain evidence="9">JCM 16902</strain>
    </source>
</reference>
<dbReference type="Pfam" id="PF00664">
    <property type="entry name" value="ABC_membrane"/>
    <property type="match status" value="1"/>
</dbReference>
<evidence type="ECO:0000313" key="8">
    <source>
        <dbReference type="EMBL" id="GAA3600827.1"/>
    </source>
</evidence>
<evidence type="ECO:0000256" key="2">
    <source>
        <dbReference type="ARBA" id="ARBA00022692"/>
    </source>
</evidence>